<dbReference type="PANTHER" id="PTHR30432">
    <property type="entry name" value="TRANSCRIPTIONAL REGULATOR MODE"/>
    <property type="match status" value="1"/>
</dbReference>
<dbReference type="RefSeq" id="WP_014269938.1">
    <property type="nucleotide sequence ID" value="NC_016633.1"/>
</dbReference>
<keyword evidence="2" id="KW-1185">Reference proteome</keyword>
<dbReference type="Gene3D" id="1.10.10.10">
    <property type="entry name" value="Winged helix-like DNA-binding domain superfamily/Winged helix DNA-binding domain"/>
    <property type="match status" value="1"/>
</dbReference>
<dbReference type="OrthoDB" id="9805928at2"/>
<evidence type="ECO:0000313" key="2">
    <source>
        <dbReference type="Proteomes" id="UP000005632"/>
    </source>
</evidence>
<dbReference type="InterPro" id="IPR036388">
    <property type="entry name" value="WH-like_DNA-bd_sf"/>
</dbReference>
<sequence>MSFTCSLTIRLLQEEPFFGPGVNELLHQIDYKKSLFAAAASMHMSYSKAWKILNEAEKRIGYPLTSKSIGGVEGGGSVLTEEGRSFMERYDSFLVDASEEVEAKFNTYFPEAKK</sequence>
<proteinExistence type="predicted"/>
<evidence type="ECO:0000313" key="1">
    <source>
        <dbReference type="EMBL" id="AEV29089.1"/>
    </source>
</evidence>
<dbReference type="EMBL" id="CP003155">
    <property type="protein sequence ID" value="AEV29089.1"/>
    <property type="molecule type" value="Genomic_DNA"/>
</dbReference>
<dbReference type="Proteomes" id="UP000005632">
    <property type="component" value="Chromosome"/>
</dbReference>
<accession>G8QTC2</accession>
<dbReference type="HOGENOM" id="CLU_125440_3_0_12"/>
<gene>
    <name evidence="1" type="ordered locus">SpiGrapes_1276</name>
</gene>
<organism evidence="1 2">
    <name type="scientific">Sphaerochaeta pleomorpha (strain ATCC BAA-1885 / DSM 22778 / Grapes)</name>
    <dbReference type="NCBI Taxonomy" id="158190"/>
    <lineage>
        <taxon>Bacteria</taxon>
        <taxon>Pseudomonadati</taxon>
        <taxon>Spirochaetota</taxon>
        <taxon>Spirochaetia</taxon>
        <taxon>Spirochaetales</taxon>
        <taxon>Sphaerochaetaceae</taxon>
        <taxon>Sphaerochaeta</taxon>
    </lineage>
</organism>
<dbReference type="eggNOG" id="COG2005">
    <property type="taxonomic scope" value="Bacteria"/>
</dbReference>
<reference evidence="1 2" key="1">
    <citation type="submission" date="2011-11" db="EMBL/GenBank/DDBJ databases">
        <title>Complete sequence of Spirochaeta sp. grapes.</title>
        <authorList>
            <consortium name="US DOE Joint Genome Institute"/>
            <person name="Lucas S."/>
            <person name="Han J."/>
            <person name="Lapidus A."/>
            <person name="Cheng J.-F."/>
            <person name="Goodwin L."/>
            <person name="Pitluck S."/>
            <person name="Peters L."/>
            <person name="Ovchinnikova G."/>
            <person name="Munk A.C."/>
            <person name="Detter J.C."/>
            <person name="Han C."/>
            <person name="Tapia R."/>
            <person name="Land M."/>
            <person name="Hauser L."/>
            <person name="Kyrpides N."/>
            <person name="Ivanova N."/>
            <person name="Pagani I."/>
            <person name="Ritalahtilisa K."/>
            <person name="Loeffler F."/>
            <person name="Woyke T."/>
        </authorList>
    </citation>
    <scope>NUCLEOTIDE SEQUENCE [LARGE SCALE GENOMIC DNA]</scope>
    <source>
        <strain evidence="2">ATCC BAA-1885 / DSM 22778 / Grapes</strain>
    </source>
</reference>
<dbReference type="KEGG" id="sgp:SpiGrapes_1276"/>
<protein>
    <submittedName>
        <fullName evidence="1">Molybdenum-binding protein</fullName>
    </submittedName>
</protein>
<dbReference type="PANTHER" id="PTHR30432:SF1">
    <property type="entry name" value="DNA-BINDING TRANSCRIPTIONAL DUAL REGULATOR MODE"/>
    <property type="match status" value="1"/>
</dbReference>
<name>G8QTC2_SPHPG</name>
<dbReference type="AlphaFoldDB" id="G8QTC2"/>
<dbReference type="SUPFAM" id="SSF46785">
    <property type="entry name" value="Winged helix' DNA-binding domain"/>
    <property type="match status" value="1"/>
</dbReference>
<dbReference type="InterPro" id="IPR036390">
    <property type="entry name" value="WH_DNA-bd_sf"/>
</dbReference>
<dbReference type="STRING" id="158190.SpiGrapes_1276"/>
<dbReference type="InterPro" id="IPR051815">
    <property type="entry name" value="Molybdate_resp_trans_reg"/>
</dbReference>